<keyword evidence="4 6" id="KW-0012">Acyltransferase</keyword>
<dbReference type="InterPro" id="IPR020615">
    <property type="entry name" value="Thiolase_acyl_enz_int_AS"/>
</dbReference>
<dbReference type="InterPro" id="IPR016039">
    <property type="entry name" value="Thiolase-like"/>
</dbReference>
<dbReference type="PANTHER" id="PTHR18919:SF107">
    <property type="entry name" value="ACETYL-COA ACETYLTRANSFERASE, CYTOSOLIC"/>
    <property type="match status" value="1"/>
</dbReference>
<dbReference type="Proteomes" id="UP000808914">
    <property type="component" value="Unassembled WGS sequence"/>
</dbReference>
<evidence type="ECO:0000313" key="10">
    <source>
        <dbReference type="Proteomes" id="UP000808914"/>
    </source>
</evidence>
<dbReference type="InterPro" id="IPR020617">
    <property type="entry name" value="Thiolase_C"/>
</dbReference>
<dbReference type="InterPro" id="IPR002155">
    <property type="entry name" value="Thiolase"/>
</dbReference>
<comment type="caution">
    <text evidence="9">The sequence shown here is derived from an EMBL/GenBank/DDBJ whole genome shotgun (WGS) entry which is preliminary data.</text>
</comment>
<dbReference type="NCBIfam" id="TIGR01930">
    <property type="entry name" value="AcCoA-C-Actrans"/>
    <property type="match status" value="1"/>
</dbReference>
<gene>
    <name evidence="9" type="ORF">JOD45_003207</name>
</gene>
<evidence type="ECO:0000256" key="5">
    <source>
        <dbReference type="ARBA" id="ARBA00030755"/>
    </source>
</evidence>
<dbReference type="PIRSF" id="PIRSF000429">
    <property type="entry name" value="Ac-CoA_Ac_transf"/>
    <property type="match status" value="1"/>
</dbReference>
<dbReference type="InterPro" id="IPR020616">
    <property type="entry name" value="Thiolase_N"/>
</dbReference>
<evidence type="ECO:0000256" key="3">
    <source>
        <dbReference type="ARBA" id="ARBA00022679"/>
    </source>
</evidence>
<dbReference type="RefSeq" id="WP_205004842.1">
    <property type="nucleotide sequence ID" value="NZ_JAFBER010000036.1"/>
</dbReference>
<evidence type="ECO:0000313" key="9">
    <source>
        <dbReference type="EMBL" id="MBM7646972.1"/>
    </source>
</evidence>
<keyword evidence="10" id="KW-1185">Reference proteome</keyword>
<name>A0ABS2Q638_9BACL</name>
<accession>A0ABS2Q638</accession>
<evidence type="ECO:0000259" key="8">
    <source>
        <dbReference type="Pfam" id="PF02803"/>
    </source>
</evidence>
<proteinExistence type="inferred from homology"/>
<feature type="domain" description="Thiolase C-terminal" evidence="8">
    <location>
        <begin position="273"/>
        <end position="394"/>
    </location>
</feature>
<sequence length="395" mass="41634">MGQQDAVIVSAVRTPIGNFNGSLKDISAVKLGALVIKSAIEKAGVNPDQVDEVIMGNVLQAGLGQNPARQAAIGAGVPEEVSAMTINKVCGSGLKAVHLASQAILAGDSDIVVAGGMENMSQAPYLLEGTRTGYRMGDQKVVDSMIRDGLWCAFNDYHMGMTAENLCDKYELTREELDQFAARSQQRAAAAIEAGRFEDEIIPVEIPQRKGEPVLFKQDEFPRPGTTAEKLANLRPAFKKDGKVTAGNASGINDGAAAVVVMSRKKADELGIKPLATIRANASAGVDPKIMGIGPVPATKKALEKAELSLEDMSLIEANEAFAAQSVAVGKELHFNEEILNVNGGAIALGHPIGASGTRILVTLIHELKRRNERYGLATLCIGGGQGVATIIERT</sequence>
<comment type="similarity">
    <text evidence="1 6">Belongs to the thiolase-like superfamily. Thiolase family.</text>
</comment>
<dbReference type="EMBL" id="JAFBER010000036">
    <property type="protein sequence ID" value="MBM7646972.1"/>
    <property type="molecule type" value="Genomic_DNA"/>
</dbReference>
<dbReference type="CDD" id="cd00751">
    <property type="entry name" value="thiolase"/>
    <property type="match status" value="1"/>
</dbReference>
<feature type="domain" description="Thiolase N-terminal" evidence="7">
    <location>
        <begin position="7"/>
        <end position="264"/>
    </location>
</feature>
<evidence type="ECO:0000256" key="1">
    <source>
        <dbReference type="ARBA" id="ARBA00010982"/>
    </source>
</evidence>
<dbReference type="InterPro" id="IPR020610">
    <property type="entry name" value="Thiolase_AS"/>
</dbReference>
<organism evidence="9 10">
    <name type="scientific">Scopulibacillus daqui</name>
    <dbReference type="NCBI Taxonomy" id="1469162"/>
    <lineage>
        <taxon>Bacteria</taxon>
        <taxon>Bacillati</taxon>
        <taxon>Bacillota</taxon>
        <taxon>Bacilli</taxon>
        <taxon>Bacillales</taxon>
        <taxon>Sporolactobacillaceae</taxon>
        <taxon>Scopulibacillus</taxon>
    </lineage>
</organism>
<protein>
    <recommendedName>
        <fullName evidence="2">acetyl-CoA C-acetyltransferase</fullName>
        <ecNumber evidence="2">2.3.1.9</ecNumber>
    </recommendedName>
    <alternativeName>
        <fullName evidence="5">Acetoacetyl-CoA thiolase</fullName>
    </alternativeName>
</protein>
<dbReference type="GO" id="GO:0003985">
    <property type="term" value="F:acetyl-CoA C-acetyltransferase activity"/>
    <property type="evidence" value="ECO:0007669"/>
    <property type="project" value="UniProtKB-EC"/>
</dbReference>
<dbReference type="PROSITE" id="PS00737">
    <property type="entry name" value="THIOLASE_2"/>
    <property type="match status" value="1"/>
</dbReference>
<dbReference type="SUPFAM" id="SSF53901">
    <property type="entry name" value="Thiolase-like"/>
    <property type="match status" value="2"/>
</dbReference>
<dbReference type="PANTHER" id="PTHR18919">
    <property type="entry name" value="ACETYL-COA C-ACYLTRANSFERASE"/>
    <property type="match status" value="1"/>
</dbReference>
<dbReference type="PROSITE" id="PS00098">
    <property type="entry name" value="THIOLASE_1"/>
    <property type="match status" value="1"/>
</dbReference>
<reference evidence="9 10" key="1">
    <citation type="submission" date="2021-01" db="EMBL/GenBank/DDBJ databases">
        <title>Genomic Encyclopedia of Type Strains, Phase IV (KMG-IV): sequencing the most valuable type-strain genomes for metagenomic binning, comparative biology and taxonomic classification.</title>
        <authorList>
            <person name="Goeker M."/>
        </authorList>
    </citation>
    <scope>NUCLEOTIDE SEQUENCE [LARGE SCALE GENOMIC DNA]</scope>
    <source>
        <strain evidence="9 10">DSM 28236</strain>
    </source>
</reference>
<dbReference type="PROSITE" id="PS00099">
    <property type="entry name" value="THIOLASE_3"/>
    <property type="match status" value="1"/>
</dbReference>
<keyword evidence="3 6" id="KW-0808">Transferase</keyword>
<evidence type="ECO:0000256" key="6">
    <source>
        <dbReference type="RuleBase" id="RU003557"/>
    </source>
</evidence>
<dbReference type="Pfam" id="PF02803">
    <property type="entry name" value="Thiolase_C"/>
    <property type="match status" value="1"/>
</dbReference>
<evidence type="ECO:0000259" key="7">
    <source>
        <dbReference type="Pfam" id="PF00108"/>
    </source>
</evidence>
<dbReference type="EC" id="2.3.1.9" evidence="2"/>
<evidence type="ECO:0000256" key="4">
    <source>
        <dbReference type="ARBA" id="ARBA00023315"/>
    </source>
</evidence>
<dbReference type="InterPro" id="IPR020613">
    <property type="entry name" value="Thiolase_CS"/>
</dbReference>
<evidence type="ECO:0000256" key="2">
    <source>
        <dbReference type="ARBA" id="ARBA00012705"/>
    </source>
</evidence>
<dbReference type="Pfam" id="PF00108">
    <property type="entry name" value="Thiolase_N"/>
    <property type="match status" value="1"/>
</dbReference>
<dbReference type="Gene3D" id="3.40.47.10">
    <property type="match status" value="2"/>
</dbReference>